<sequence length="220" mass="23854">MVKLPQLSEALKSTWNICEDCGEAHGLPISTPTGLGSVLCIPCYTQHLLWHAAHGQLEALVSPIVGAWASHWMKSGVPFRELLGIVTDLAGTDLDFDSTRGYHARALRRLSRMHPAPTEVPDRAPALRTVLTPDDFPTLVEYRPAAPDQGISQPYFVDDGGEAVVLFPTMDTLVILQPDGTHLLIVTGYAGKTTVSANGPTSLYVPPRLWEQVDAVLNPV</sequence>
<organism evidence="1 2">
    <name type="scientific">Deinococcus sedimenti</name>
    <dbReference type="NCBI Taxonomy" id="1867090"/>
    <lineage>
        <taxon>Bacteria</taxon>
        <taxon>Thermotogati</taxon>
        <taxon>Deinococcota</taxon>
        <taxon>Deinococci</taxon>
        <taxon>Deinococcales</taxon>
        <taxon>Deinococcaceae</taxon>
        <taxon>Deinococcus</taxon>
    </lineage>
</organism>
<evidence type="ECO:0000313" key="2">
    <source>
        <dbReference type="Proteomes" id="UP000644548"/>
    </source>
</evidence>
<dbReference type="Proteomes" id="UP000644548">
    <property type="component" value="Unassembled WGS sequence"/>
</dbReference>
<dbReference type="RefSeq" id="WP_189074982.1">
    <property type="nucleotide sequence ID" value="NZ_BMQN01000031.1"/>
</dbReference>
<dbReference type="EMBL" id="BMQN01000031">
    <property type="protein sequence ID" value="GGS10758.1"/>
    <property type="molecule type" value="Genomic_DNA"/>
</dbReference>
<name>A0ABQ2SAE3_9DEIO</name>
<proteinExistence type="predicted"/>
<gene>
    <name evidence="1" type="ORF">GCM10008960_40980</name>
</gene>
<reference evidence="2" key="1">
    <citation type="journal article" date="2019" name="Int. J. Syst. Evol. Microbiol.">
        <title>The Global Catalogue of Microorganisms (GCM) 10K type strain sequencing project: providing services to taxonomists for standard genome sequencing and annotation.</title>
        <authorList>
            <consortium name="The Broad Institute Genomics Platform"/>
            <consortium name="The Broad Institute Genome Sequencing Center for Infectious Disease"/>
            <person name="Wu L."/>
            <person name="Ma J."/>
        </authorList>
    </citation>
    <scope>NUCLEOTIDE SEQUENCE [LARGE SCALE GENOMIC DNA]</scope>
    <source>
        <strain evidence="2">JCM 31405</strain>
    </source>
</reference>
<keyword evidence="2" id="KW-1185">Reference proteome</keyword>
<evidence type="ECO:0000313" key="1">
    <source>
        <dbReference type="EMBL" id="GGS10758.1"/>
    </source>
</evidence>
<accession>A0ABQ2SAE3</accession>
<comment type="caution">
    <text evidence="1">The sequence shown here is derived from an EMBL/GenBank/DDBJ whole genome shotgun (WGS) entry which is preliminary data.</text>
</comment>
<protein>
    <submittedName>
        <fullName evidence="1">Uncharacterized protein</fullName>
    </submittedName>
</protein>